<protein>
    <submittedName>
        <fullName evidence="1">Cell filamentation protein Fic</fullName>
    </submittedName>
</protein>
<proteinExistence type="predicted"/>
<sequence length="113" mass="13338">MRRFNKEGETPLDDISGLKIKNISTRRELDEVEADNILDAYLKYTISPKQIEGIKFDTLFLQQLHRDMFAKVWSWAGEFRTTQTSIGIEAVNIRQALYQLMDDLAFWEDAWDY</sequence>
<dbReference type="InterPro" id="IPR036597">
    <property type="entry name" value="Fido-like_dom_sf"/>
</dbReference>
<dbReference type="AlphaFoldDB" id="A0A6S6TV35"/>
<accession>A0A6S6TV35</accession>
<dbReference type="EMBL" id="CACVAU010000058">
    <property type="protein sequence ID" value="CAA6820600.1"/>
    <property type="molecule type" value="Genomic_DNA"/>
</dbReference>
<organism evidence="1">
    <name type="scientific">uncultured Sulfurovum sp</name>
    <dbReference type="NCBI Taxonomy" id="269237"/>
    <lineage>
        <taxon>Bacteria</taxon>
        <taxon>Pseudomonadati</taxon>
        <taxon>Campylobacterota</taxon>
        <taxon>Epsilonproteobacteria</taxon>
        <taxon>Campylobacterales</taxon>
        <taxon>Sulfurovaceae</taxon>
        <taxon>Sulfurovum</taxon>
        <taxon>environmental samples</taxon>
    </lineage>
</organism>
<gene>
    <name evidence="1" type="ORF">HELGO_WM5112</name>
</gene>
<dbReference type="SUPFAM" id="SSF140931">
    <property type="entry name" value="Fic-like"/>
    <property type="match status" value="1"/>
</dbReference>
<evidence type="ECO:0000313" key="1">
    <source>
        <dbReference type="EMBL" id="CAA6820600.1"/>
    </source>
</evidence>
<name>A0A6S6TV35_9BACT</name>
<dbReference type="Gene3D" id="1.10.3290.10">
    <property type="entry name" value="Fido-like domain"/>
    <property type="match status" value="1"/>
</dbReference>
<reference evidence="1" key="1">
    <citation type="submission" date="2020-01" db="EMBL/GenBank/DDBJ databases">
        <authorList>
            <person name="Meier V. D."/>
            <person name="Meier V D."/>
        </authorList>
    </citation>
    <scope>NUCLEOTIDE SEQUENCE</scope>
    <source>
        <strain evidence="1">HLG_WM_MAG_05</strain>
    </source>
</reference>